<keyword evidence="5" id="KW-0067">ATP-binding</keyword>
<organism evidence="11 12">
    <name type="scientific">Rosa chinensis</name>
    <name type="common">China rose</name>
    <dbReference type="NCBI Taxonomy" id="74649"/>
    <lineage>
        <taxon>Eukaryota</taxon>
        <taxon>Viridiplantae</taxon>
        <taxon>Streptophyta</taxon>
        <taxon>Embryophyta</taxon>
        <taxon>Tracheophyta</taxon>
        <taxon>Spermatophyta</taxon>
        <taxon>Magnoliopsida</taxon>
        <taxon>eudicotyledons</taxon>
        <taxon>Gunneridae</taxon>
        <taxon>Pentapetalae</taxon>
        <taxon>rosids</taxon>
        <taxon>fabids</taxon>
        <taxon>Rosales</taxon>
        <taxon>Rosaceae</taxon>
        <taxon>Rosoideae</taxon>
        <taxon>Rosoideae incertae sedis</taxon>
        <taxon>Rosa</taxon>
    </lineage>
</organism>
<evidence type="ECO:0000256" key="3">
    <source>
        <dbReference type="ARBA" id="ARBA00022801"/>
    </source>
</evidence>
<dbReference type="SMART" id="SM00490">
    <property type="entry name" value="HELICc"/>
    <property type="match status" value="2"/>
</dbReference>
<dbReference type="InterPro" id="IPR050474">
    <property type="entry name" value="Hel308_SKI2-like"/>
</dbReference>
<dbReference type="InterPro" id="IPR036390">
    <property type="entry name" value="WH_DNA-bd_sf"/>
</dbReference>
<dbReference type="FunFam" id="1.10.10.10:FF:000012">
    <property type="entry name" value="U5 small nuclear ribonucleoprotein helicase"/>
    <property type="match status" value="1"/>
</dbReference>
<feature type="region of interest" description="Disordered" evidence="8">
    <location>
        <begin position="1"/>
        <end position="28"/>
    </location>
</feature>
<gene>
    <name evidence="11" type="ORF">RchiOBHm_Chr5g0014801</name>
</gene>
<dbReference type="GO" id="GO:0005634">
    <property type="term" value="C:nucleus"/>
    <property type="evidence" value="ECO:0007669"/>
    <property type="project" value="TreeGrafter"/>
</dbReference>
<dbReference type="CDD" id="cd18795">
    <property type="entry name" value="SF2_C_Ski2"/>
    <property type="match status" value="1"/>
</dbReference>
<feature type="domain" description="Helicase ATP-binding" evidence="9">
    <location>
        <begin position="842"/>
        <end position="1021"/>
    </location>
</feature>
<dbReference type="PROSITE" id="PS51192">
    <property type="entry name" value="HELICASE_ATP_BIND_1"/>
    <property type="match status" value="2"/>
</dbReference>
<evidence type="ECO:0000256" key="4">
    <source>
        <dbReference type="ARBA" id="ARBA00022806"/>
    </source>
</evidence>
<dbReference type="InterPro" id="IPR035892">
    <property type="entry name" value="C2_domain_sf"/>
</dbReference>
<evidence type="ECO:0000256" key="6">
    <source>
        <dbReference type="ARBA" id="ARBA00034541"/>
    </source>
</evidence>
<dbReference type="GO" id="GO:0016787">
    <property type="term" value="F:hydrolase activity"/>
    <property type="evidence" value="ECO:0007669"/>
    <property type="project" value="UniProtKB-KW"/>
</dbReference>
<dbReference type="Gene3D" id="1.10.10.10">
    <property type="entry name" value="Winged helix-like DNA-binding domain superfamily/Winged helix DNA-binding domain"/>
    <property type="match status" value="2"/>
</dbReference>
<proteinExistence type="inferred from homology"/>
<name>A0A2P6Q5U1_ROSCH</name>
<dbReference type="FunFam" id="3.40.50.300:FF:000062">
    <property type="entry name" value="U5 small nuclear ribonucleoprotein helicase"/>
    <property type="match status" value="1"/>
</dbReference>
<reference evidence="11 12" key="1">
    <citation type="journal article" date="2018" name="Nat. Genet.">
        <title>The Rosa genome provides new insights in the design of modern roses.</title>
        <authorList>
            <person name="Bendahmane M."/>
        </authorList>
    </citation>
    <scope>NUCLEOTIDE SEQUENCE [LARGE SCALE GENOMIC DNA]</scope>
    <source>
        <strain evidence="12">cv. Old Blush</strain>
    </source>
</reference>
<evidence type="ECO:0000313" key="11">
    <source>
        <dbReference type="EMBL" id="PRQ29524.1"/>
    </source>
</evidence>
<dbReference type="SUPFAM" id="SSF46785">
    <property type="entry name" value="Winged helix' DNA-binding domain"/>
    <property type="match status" value="2"/>
</dbReference>
<evidence type="ECO:0000256" key="2">
    <source>
        <dbReference type="ARBA" id="ARBA00022741"/>
    </source>
</evidence>
<dbReference type="SMART" id="SM00487">
    <property type="entry name" value="DEXDc"/>
    <property type="match status" value="2"/>
</dbReference>
<evidence type="ECO:0000256" key="7">
    <source>
        <dbReference type="ARBA" id="ARBA00055371"/>
    </source>
</evidence>
<dbReference type="InterPro" id="IPR027417">
    <property type="entry name" value="P-loop_NTPase"/>
</dbReference>
<dbReference type="FunFam" id="1.10.3380.10:FF:000001">
    <property type="entry name" value="U5 small nuclear ribonucleoprotein helicase"/>
    <property type="match status" value="1"/>
</dbReference>
<keyword evidence="3 11" id="KW-0378">Hydrolase</keyword>
<dbReference type="InterPro" id="IPR057842">
    <property type="entry name" value="WH_MER3"/>
</dbReference>
<dbReference type="SMART" id="SM00973">
    <property type="entry name" value="Sec63"/>
    <property type="match status" value="2"/>
</dbReference>
<evidence type="ECO:0000256" key="8">
    <source>
        <dbReference type="SAM" id="MobiDB-lite"/>
    </source>
</evidence>
<feature type="domain" description="Helicase C-terminal" evidence="10">
    <location>
        <begin position="318"/>
        <end position="471"/>
    </location>
</feature>
<dbReference type="EMBL" id="PDCK01000043">
    <property type="protein sequence ID" value="PRQ29524.1"/>
    <property type="molecule type" value="Genomic_DNA"/>
</dbReference>
<dbReference type="SUPFAM" id="SSF158702">
    <property type="entry name" value="Sec63 N-terminal domain-like"/>
    <property type="match status" value="2"/>
</dbReference>
<dbReference type="InterPro" id="IPR014756">
    <property type="entry name" value="Ig_E-set"/>
</dbReference>
<feature type="compositionally biased region" description="Basic and acidic residues" evidence="8">
    <location>
        <begin position="10"/>
        <end position="28"/>
    </location>
</feature>
<dbReference type="PANTHER" id="PTHR47961">
    <property type="entry name" value="DNA POLYMERASE THETA, PUTATIVE (AFU_ORTHOLOGUE AFUA_1G05260)-RELATED"/>
    <property type="match status" value="1"/>
</dbReference>
<keyword evidence="12" id="KW-1185">Reference proteome</keyword>
<dbReference type="GO" id="GO:0004386">
    <property type="term" value="F:helicase activity"/>
    <property type="evidence" value="ECO:0007669"/>
    <property type="project" value="UniProtKB-KW"/>
</dbReference>
<dbReference type="Gramene" id="PRQ29524">
    <property type="protein sequence ID" value="PRQ29524"/>
    <property type="gene ID" value="RchiOBHm_Chr5g0014801"/>
</dbReference>
<evidence type="ECO:0000259" key="9">
    <source>
        <dbReference type="PROSITE" id="PS51192"/>
    </source>
</evidence>
<dbReference type="Gene3D" id="1.10.3380.10">
    <property type="entry name" value="Sec63 N-terminal domain-like domain"/>
    <property type="match status" value="2"/>
</dbReference>
<keyword evidence="4 11" id="KW-0347">Helicase</keyword>
<evidence type="ECO:0000256" key="5">
    <source>
        <dbReference type="ARBA" id="ARBA00022840"/>
    </source>
</evidence>
<dbReference type="GO" id="GO:0003676">
    <property type="term" value="F:nucleic acid binding"/>
    <property type="evidence" value="ECO:0007669"/>
    <property type="project" value="InterPro"/>
</dbReference>
<comment type="similarity">
    <text evidence="1">Belongs to the helicase family. SKI2 subfamily.</text>
</comment>
<dbReference type="Gene3D" id="3.40.50.300">
    <property type="entry name" value="P-loop containing nucleotide triphosphate hydrolases"/>
    <property type="match status" value="4"/>
</dbReference>
<dbReference type="Pfam" id="PF23445">
    <property type="entry name" value="WHD_SNRNP200"/>
    <property type="match status" value="2"/>
</dbReference>
<protein>
    <recommendedName>
        <fullName evidence="6">U5 small nuclear ribonucleoprotein 200 kDa helicase</fullName>
    </recommendedName>
</protein>
<accession>A0A2P6Q5U1</accession>
<dbReference type="Pfam" id="PF00271">
    <property type="entry name" value="Helicase_C"/>
    <property type="match status" value="1"/>
</dbReference>
<dbReference type="FunFam" id="3.40.50.300:FF:003287">
    <property type="entry name" value="U5 small nuclear ribonucleoprotein 200 kDa helicase"/>
    <property type="match status" value="1"/>
</dbReference>
<dbReference type="InterPro" id="IPR004179">
    <property type="entry name" value="Sec63-dom"/>
</dbReference>
<dbReference type="SUPFAM" id="SSF81296">
    <property type="entry name" value="E set domains"/>
    <property type="match status" value="1"/>
</dbReference>
<dbReference type="PANTHER" id="PTHR47961:SF4">
    <property type="entry name" value="ACTIVATING SIGNAL COINTEGRATOR 1 COMPLEX SUBUNIT 3"/>
    <property type="match status" value="1"/>
</dbReference>
<dbReference type="GO" id="GO:0005524">
    <property type="term" value="F:ATP binding"/>
    <property type="evidence" value="ECO:0007669"/>
    <property type="project" value="UniProtKB-KW"/>
</dbReference>
<dbReference type="InterPro" id="IPR011545">
    <property type="entry name" value="DEAD/DEAH_box_helicase_dom"/>
</dbReference>
<dbReference type="InterPro" id="IPR014001">
    <property type="entry name" value="Helicase_ATP-bd"/>
</dbReference>
<dbReference type="Gene3D" id="1.10.150.20">
    <property type="entry name" value="5' to 3' exonuclease, C-terminal subdomain"/>
    <property type="match status" value="1"/>
</dbReference>
<evidence type="ECO:0000259" key="10">
    <source>
        <dbReference type="PROSITE" id="PS51194"/>
    </source>
</evidence>
<dbReference type="InterPro" id="IPR001650">
    <property type="entry name" value="Helicase_C-like"/>
</dbReference>
<dbReference type="PROSITE" id="PS51194">
    <property type="entry name" value="HELICASE_CTER"/>
    <property type="match status" value="1"/>
</dbReference>
<evidence type="ECO:0000313" key="12">
    <source>
        <dbReference type="Proteomes" id="UP000238479"/>
    </source>
</evidence>
<feature type="domain" description="Helicase ATP-binding" evidence="9">
    <location>
        <begin position="64"/>
        <end position="246"/>
    </location>
</feature>
<comment type="function">
    <text evidence="7">RNA helicase that plays an essential role in pre-mRNA splicing as component of the U5 snRNP and U4/U6-U5 tri-snRNP complexes. Involved in spliceosome assembly, activation and disassembly.</text>
</comment>
<dbReference type="Pfam" id="PF00270">
    <property type="entry name" value="DEAD"/>
    <property type="match status" value="2"/>
</dbReference>
<dbReference type="FunFam" id="1.10.3380.10:FF:000002">
    <property type="entry name" value="Activating signal cointegrator 1 complex subunit 3"/>
    <property type="match status" value="1"/>
</dbReference>
<evidence type="ECO:0000256" key="1">
    <source>
        <dbReference type="ARBA" id="ARBA00010140"/>
    </source>
</evidence>
<comment type="caution">
    <text evidence="11">The sequence shown here is derived from an EMBL/GenBank/DDBJ whole genome shotgun (WGS) entry which is preliminary data.</text>
</comment>
<dbReference type="Gene3D" id="2.60.40.150">
    <property type="entry name" value="C2 domain"/>
    <property type="match status" value="2"/>
</dbReference>
<sequence length="1632" mass="185715">MPRPNVSRLGKRDSGDVDDSLRDSKRPRPDLPEILVRVADMPRWSRKAFDGIHELNRVDSIVYDTALFETDNILLSAPTGPGEGNVAILTILQQFSINMDRCDDYSVNHRGYKVLYLASATAIVRKVVAHLSARLRSFGAKVKEMSGHDQTLTHSQIEETQIIVTTPKDWEMITRKFGEHTCTLVIIDGVHLLHSTRGPVLESIVARTVRMLETTKKHTRLVGLSAVFPNYEDVARFLRVDDNGLFNFDNSCRPVPLSLKCVGMEDRNPLSRFQLMNQRCYENVIAVPGNHPVLIFVHSENQTVETARYIRDTAVANGTIDAFKKEGSVTILQSSINSAESNDLKDLLPYGIAFHHAGLSRDECQKIEELFADGRIQVLVSTATLAWGVNVRAHTVIIRGTQVYDPEKGAWAEISTLDVMQMLSLAGRPQYDSIGEGVIITEDDKQQDYLSLLNQGVPIQSYFRSSLEDQLNAEIVLGTVKNFSEACTWLQYTYLYVQWERDQRLWGLEAADLPRDVTLKEKITTAASMLASKKLIEYDEKSGYFQVTDLGRIASYYYITHTTISAYYKHVEPTMEGIEFYQLFSSSEEFKYVTVRQDEKMELESLNIDFRVKESLEEASGKINVLLQAYISQKKLEELSLTYDMVYITQCAERFLRALFEIIVLKCGRAQLAVQALNLCKMVNKRMRSTEAPIEIKLAASVQPITRTVLRVELTISTPDFPWEDGVHGCAEPFWLIVEGNKQSIHHEYFLLKNEDHTLNFTVEIPEEVEPQYVIHVVSDRWVHQETSVNLNVEHLQLPEKNPPPTELAGLNQIPVTELMNQDYEALYDLEHFNHVQSMVFKRLYYSDDNVLVAAPTGCGKIICAEFAVLRNHQKDGDKMRVVYITAMECLAKERHTDWQRRFGRSSDGLGLCVVELTGDTVTDLELLQKGQIIISTPEKWDALSRSKKGRGHAQEVSLFIIDEVHLIVGKDGPVFENIVSRMRYISSKGSKKIRIVALSTSLANANDVGEWIGATSHDLFNFAPDARPVPLELHIQGVDLANFQTVMNALAKPTHTAIVQHGKPALVYVPMGKHVQVTALDLVTYSDADGGGTPSFSEWIMESIENISDKTLRRTLSHGVGYLHEDLTTYDQNIVSELFKADHIQVCVMSGSMCWEVPLSARLVVVMGTQYDDQENFHFEYPVTDLLQMMDHAGRHRSGVSGKCVIFCQASRKAFYMKFLKEALPVESRLHHYLHDYLNAEVVAGIIKKKQDVADYLKQTFLYQRLKQNPRYYNLQGDLSDYLSQLVTDTLRELEKRRLISIENGEDLLPLSCGRICSDYYIRYTTVEHFRRTLTSETKMKGLLEILAHASEYSQLSLLPGEEELIQRLINQQRFSIEIPNCRNPHVKANALLQAYFSRNEVGGNLSSDQRQVLLSASRLLPAMVWIIYRRGWLQLALLAMRVSQMVTQGMWEYDSMLLQLPHFTKEMVERCQHNEGKRINTVSDLVNMKKDERHALLETILEMTDNEMEDIERYCRHFPSNKLTKLKFRKNERAGEIITLEIEITTHRPVGAVDTPRFPKKTKEEGWWLVVGDTSTNSLLTIKEVPLQKKAKVELQFMNSAIAGQNLDLTLFLISDSRMGCDKEKSFTVA</sequence>
<dbReference type="Proteomes" id="UP000238479">
    <property type="component" value="Chromosome 5"/>
</dbReference>
<keyword evidence="2" id="KW-0547">Nucleotide-binding</keyword>
<dbReference type="SUPFAM" id="SSF52540">
    <property type="entry name" value="P-loop containing nucleoside triphosphate hydrolases"/>
    <property type="match status" value="4"/>
</dbReference>
<dbReference type="FunFam" id="3.40.50.300:FF:000254">
    <property type="entry name" value="U5 small nuclear ribonucleoprotein helicase"/>
    <property type="match status" value="1"/>
</dbReference>
<dbReference type="FunFam" id="1.10.10.10:FF:000024">
    <property type="entry name" value="U5 small nuclear ribonucleoprotein helicase"/>
    <property type="match status" value="1"/>
</dbReference>
<dbReference type="STRING" id="74649.A0A2P6Q5U1"/>
<dbReference type="InterPro" id="IPR036388">
    <property type="entry name" value="WH-like_DNA-bd_sf"/>
</dbReference>
<dbReference type="Pfam" id="PF02889">
    <property type="entry name" value="Sec63"/>
    <property type="match status" value="2"/>
</dbReference>